<dbReference type="Proteomes" id="UP001358586">
    <property type="component" value="Chromosome 2"/>
</dbReference>
<proteinExistence type="predicted"/>
<name>A0ABR0QUE0_GOSAR</name>
<dbReference type="EMBL" id="JARKNE010000002">
    <property type="protein sequence ID" value="KAK5842923.1"/>
    <property type="molecule type" value="Genomic_DNA"/>
</dbReference>
<gene>
    <name evidence="1" type="ORF">PVK06_005344</name>
</gene>
<organism evidence="1 2">
    <name type="scientific">Gossypium arboreum</name>
    <name type="common">Tree cotton</name>
    <name type="synonym">Gossypium nanking</name>
    <dbReference type="NCBI Taxonomy" id="29729"/>
    <lineage>
        <taxon>Eukaryota</taxon>
        <taxon>Viridiplantae</taxon>
        <taxon>Streptophyta</taxon>
        <taxon>Embryophyta</taxon>
        <taxon>Tracheophyta</taxon>
        <taxon>Spermatophyta</taxon>
        <taxon>Magnoliopsida</taxon>
        <taxon>eudicotyledons</taxon>
        <taxon>Gunneridae</taxon>
        <taxon>Pentapetalae</taxon>
        <taxon>rosids</taxon>
        <taxon>malvids</taxon>
        <taxon>Malvales</taxon>
        <taxon>Malvaceae</taxon>
        <taxon>Malvoideae</taxon>
        <taxon>Gossypium</taxon>
    </lineage>
</organism>
<comment type="caution">
    <text evidence="1">The sequence shown here is derived from an EMBL/GenBank/DDBJ whole genome shotgun (WGS) entry which is preliminary data.</text>
</comment>
<keyword evidence="2" id="KW-1185">Reference proteome</keyword>
<sequence length="103" mass="11253">MNTPIHLSLEAFGGLLYLHHRGDPNEKGHFNPAPFIQFGSAIELNPYDRVMAGHSVANKDDDDEGTVEHILSPKNAPPSASSSHVAQSYSEINGVILNPFFEK</sequence>
<evidence type="ECO:0000313" key="1">
    <source>
        <dbReference type="EMBL" id="KAK5842923.1"/>
    </source>
</evidence>
<reference evidence="1 2" key="1">
    <citation type="submission" date="2023-03" db="EMBL/GenBank/DDBJ databases">
        <title>WGS of Gossypium arboreum.</title>
        <authorList>
            <person name="Yu D."/>
        </authorList>
    </citation>
    <scope>NUCLEOTIDE SEQUENCE [LARGE SCALE GENOMIC DNA]</scope>
    <source>
        <tissue evidence="1">Leaf</tissue>
    </source>
</reference>
<evidence type="ECO:0000313" key="2">
    <source>
        <dbReference type="Proteomes" id="UP001358586"/>
    </source>
</evidence>
<protein>
    <submittedName>
        <fullName evidence="1">Uncharacterized protein</fullName>
    </submittedName>
</protein>
<accession>A0ABR0QUE0</accession>